<gene>
    <name evidence="8" type="ORF">GCM10007940_07630</name>
</gene>
<name>A0AA37SKC6_9BACT</name>
<dbReference type="InterPro" id="IPR011010">
    <property type="entry name" value="DNA_brk_join_enz"/>
</dbReference>
<evidence type="ECO:0000259" key="7">
    <source>
        <dbReference type="PROSITE" id="PS51900"/>
    </source>
</evidence>
<comment type="similarity">
    <text evidence="1">Belongs to the 'phage' integrase family.</text>
</comment>
<evidence type="ECO:0000259" key="6">
    <source>
        <dbReference type="PROSITE" id="PS51898"/>
    </source>
</evidence>
<dbReference type="GO" id="GO:0015074">
    <property type="term" value="P:DNA integration"/>
    <property type="evidence" value="ECO:0007669"/>
    <property type="project" value="UniProtKB-KW"/>
</dbReference>
<dbReference type="PANTHER" id="PTHR30349:SF64">
    <property type="entry name" value="PROPHAGE INTEGRASE INTD-RELATED"/>
    <property type="match status" value="1"/>
</dbReference>
<dbReference type="GO" id="GO:0006310">
    <property type="term" value="P:DNA recombination"/>
    <property type="evidence" value="ECO:0007669"/>
    <property type="project" value="UniProtKB-KW"/>
</dbReference>
<keyword evidence="4" id="KW-0233">DNA recombination</keyword>
<evidence type="ECO:0000256" key="2">
    <source>
        <dbReference type="ARBA" id="ARBA00022908"/>
    </source>
</evidence>
<evidence type="ECO:0000256" key="5">
    <source>
        <dbReference type="PROSITE-ProRule" id="PRU01248"/>
    </source>
</evidence>
<dbReference type="InterPro" id="IPR050090">
    <property type="entry name" value="Tyrosine_recombinase_XerCD"/>
</dbReference>
<organism evidence="8 9">
    <name type="scientific">Portibacter lacus</name>
    <dbReference type="NCBI Taxonomy" id="1099794"/>
    <lineage>
        <taxon>Bacteria</taxon>
        <taxon>Pseudomonadati</taxon>
        <taxon>Bacteroidota</taxon>
        <taxon>Saprospiria</taxon>
        <taxon>Saprospirales</taxon>
        <taxon>Haliscomenobacteraceae</taxon>
        <taxon>Portibacter</taxon>
    </lineage>
</organism>
<dbReference type="InterPro" id="IPR013762">
    <property type="entry name" value="Integrase-like_cat_sf"/>
</dbReference>
<dbReference type="Pfam" id="PF13495">
    <property type="entry name" value="Phage_int_SAM_4"/>
    <property type="match status" value="1"/>
</dbReference>
<dbReference type="PROSITE" id="PS51898">
    <property type="entry name" value="TYR_RECOMBINASE"/>
    <property type="match status" value="1"/>
</dbReference>
<proteinExistence type="inferred from homology"/>
<dbReference type="Proteomes" id="UP001156666">
    <property type="component" value="Unassembled WGS sequence"/>
</dbReference>
<evidence type="ECO:0000256" key="1">
    <source>
        <dbReference type="ARBA" id="ARBA00008857"/>
    </source>
</evidence>
<dbReference type="AlphaFoldDB" id="A0AA37SKC6"/>
<comment type="caution">
    <text evidence="8">The sequence shown here is derived from an EMBL/GenBank/DDBJ whole genome shotgun (WGS) entry which is preliminary data.</text>
</comment>
<accession>A0AA37SKC6</accession>
<dbReference type="InterPro" id="IPR004107">
    <property type="entry name" value="Integrase_SAM-like_N"/>
</dbReference>
<feature type="domain" description="Tyr recombinase" evidence="6">
    <location>
        <begin position="386"/>
        <end position="559"/>
    </location>
</feature>
<sequence>MLKIFDLFHKNKRHIGINFTGGQTIKSKLLTLDNISYTATHTCYYIPYSIQDYAALRALNIPYTIITSGTAEASPSLSDNSTIEVKASTLETPKPEITQLDSSISLGKAHIPAISWSGKAFITNISYELEAVTFLKSLKGSYWHSENKVWVVKSNIENLKSLQNYFAGWTEEEYLKLFELINLQMNPRIIEIYLSPERIKFIYVKLRGFGIDVSFIKTFAHREYDKEFKRWILPLEKETIKKITDHYEKLGVKIINRIPKKDIGEYYVANRSIKSKLSYLLSKFPSSFPEILAKYVDVMLLQNYSWRTIQSYTGKMAKFMAHYGDISIATLEADEVNKYLTKIAQTGVSESLINITLSAIKFYYEKVEYRSNFHIERLVRPKKGKYLPTILSEVEVDRIFRSMSNLKHLCIAYTIYGGGLRLNEVLNIRVQDIIWDRNQIILKQAKGNKDRMTLLSHTLKELMKRYIEEYQPEYWLFEGLNRKTAYSSSSVQKIIKESAKKAGIKRKVTPHTLRHCFATHLLDRGTDIRFIQELLGHKDIKTTLVYTHVTTRSMDNIQSPLDRLGKNITEL</sequence>
<evidence type="ECO:0000256" key="4">
    <source>
        <dbReference type="ARBA" id="ARBA00023172"/>
    </source>
</evidence>
<dbReference type="RefSeq" id="WP_235294791.1">
    <property type="nucleotide sequence ID" value="NZ_BSOH01000003.1"/>
</dbReference>
<dbReference type="Gene3D" id="1.10.443.10">
    <property type="entry name" value="Intergrase catalytic core"/>
    <property type="match status" value="1"/>
</dbReference>
<dbReference type="PANTHER" id="PTHR30349">
    <property type="entry name" value="PHAGE INTEGRASE-RELATED"/>
    <property type="match status" value="1"/>
</dbReference>
<feature type="domain" description="Core-binding (CB)" evidence="7">
    <location>
        <begin position="286"/>
        <end position="368"/>
    </location>
</feature>
<dbReference type="PROSITE" id="PS51900">
    <property type="entry name" value="CB"/>
    <property type="match status" value="1"/>
</dbReference>
<keyword evidence="9" id="KW-1185">Reference proteome</keyword>
<dbReference type="GO" id="GO:0003677">
    <property type="term" value="F:DNA binding"/>
    <property type="evidence" value="ECO:0007669"/>
    <property type="project" value="UniProtKB-UniRule"/>
</dbReference>
<dbReference type="InterPro" id="IPR044068">
    <property type="entry name" value="CB"/>
</dbReference>
<keyword evidence="2" id="KW-0229">DNA integration</keyword>
<dbReference type="Gene3D" id="1.10.150.130">
    <property type="match status" value="1"/>
</dbReference>
<dbReference type="InterPro" id="IPR002104">
    <property type="entry name" value="Integrase_catalytic"/>
</dbReference>
<dbReference type="EMBL" id="BSOH01000003">
    <property type="protein sequence ID" value="GLR16148.1"/>
    <property type="molecule type" value="Genomic_DNA"/>
</dbReference>
<reference evidence="8" key="2">
    <citation type="submission" date="2023-01" db="EMBL/GenBank/DDBJ databases">
        <title>Draft genome sequence of Portibacter lacus strain NBRC 108769.</title>
        <authorList>
            <person name="Sun Q."/>
            <person name="Mori K."/>
        </authorList>
    </citation>
    <scope>NUCLEOTIDE SEQUENCE</scope>
    <source>
        <strain evidence="8">NBRC 108769</strain>
    </source>
</reference>
<dbReference type="InterPro" id="IPR010998">
    <property type="entry name" value="Integrase_recombinase_N"/>
</dbReference>
<evidence type="ECO:0000256" key="3">
    <source>
        <dbReference type="ARBA" id="ARBA00023125"/>
    </source>
</evidence>
<keyword evidence="3 5" id="KW-0238">DNA-binding</keyword>
<evidence type="ECO:0000313" key="8">
    <source>
        <dbReference type="EMBL" id="GLR16148.1"/>
    </source>
</evidence>
<reference evidence="8" key="1">
    <citation type="journal article" date="2014" name="Int. J. Syst. Evol. Microbiol.">
        <title>Complete genome sequence of Corynebacterium casei LMG S-19264T (=DSM 44701T), isolated from a smear-ripened cheese.</title>
        <authorList>
            <consortium name="US DOE Joint Genome Institute (JGI-PGF)"/>
            <person name="Walter F."/>
            <person name="Albersmeier A."/>
            <person name="Kalinowski J."/>
            <person name="Ruckert C."/>
        </authorList>
    </citation>
    <scope>NUCLEOTIDE SEQUENCE</scope>
    <source>
        <strain evidence="8">NBRC 108769</strain>
    </source>
</reference>
<evidence type="ECO:0000313" key="9">
    <source>
        <dbReference type="Proteomes" id="UP001156666"/>
    </source>
</evidence>
<evidence type="ECO:0008006" key="10">
    <source>
        <dbReference type="Google" id="ProtNLM"/>
    </source>
</evidence>
<protein>
    <recommendedName>
        <fullName evidence="10">Recombinase</fullName>
    </recommendedName>
</protein>
<dbReference type="Pfam" id="PF00589">
    <property type="entry name" value="Phage_integrase"/>
    <property type="match status" value="1"/>
</dbReference>
<dbReference type="SUPFAM" id="SSF56349">
    <property type="entry name" value="DNA breaking-rejoining enzymes"/>
    <property type="match status" value="1"/>
</dbReference>